<dbReference type="RefSeq" id="WP_379748086.1">
    <property type="nucleotide sequence ID" value="NZ_JBHTCP010000013.1"/>
</dbReference>
<keyword evidence="9" id="KW-1185">Reference proteome</keyword>
<dbReference type="Pfam" id="PF00528">
    <property type="entry name" value="BPD_transp_1"/>
    <property type="match status" value="2"/>
</dbReference>
<evidence type="ECO:0000259" key="7">
    <source>
        <dbReference type="PROSITE" id="PS50928"/>
    </source>
</evidence>
<dbReference type="PANTHER" id="PTHR43839:SF3">
    <property type="entry name" value="OLIGOPEPTIDE ABC TRANSPORTER, PERMEASE PROTEIN"/>
    <property type="match status" value="1"/>
</dbReference>
<accession>A0ABW2NP84</accession>
<name>A0ABW2NP84_9BACL</name>
<comment type="similarity">
    <text evidence="6">Belongs to the binding-protein-dependent transport system permease family.</text>
</comment>
<feature type="transmembrane region" description="Helical" evidence="6">
    <location>
        <begin position="393"/>
        <end position="417"/>
    </location>
</feature>
<evidence type="ECO:0000313" key="8">
    <source>
        <dbReference type="EMBL" id="MFC7371480.1"/>
    </source>
</evidence>
<evidence type="ECO:0000256" key="2">
    <source>
        <dbReference type="ARBA" id="ARBA00022448"/>
    </source>
</evidence>
<feature type="domain" description="ABC transmembrane type-1" evidence="7">
    <location>
        <begin position="391"/>
        <end position="605"/>
    </location>
</feature>
<feature type="transmembrane region" description="Helical" evidence="6">
    <location>
        <begin position="110"/>
        <end position="134"/>
    </location>
</feature>
<feature type="transmembrane region" description="Helical" evidence="6">
    <location>
        <begin position="463"/>
        <end position="481"/>
    </location>
</feature>
<dbReference type="EMBL" id="JBHTCP010000013">
    <property type="protein sequence ID" value="MFC7371480.1"/>
    <property type="molecule type" value="Genomic_DNA"/>
</dbReference>
<protein>
    <submittedName>
        <fullName evidence="8">ABC transporter permease subunit</fullName>
    </submittedName>
</protein>
<dbReference type="PROSITE" id="PS50928">
    <property type="entry name" value="ABC_TM1"/>
    <property type="match status" value="2"/>
</dbReference>
<feature type="transmembrane region" description="Helical" evidence="6">
    <location>
        <begin position="7"/>
        <end position="26"/>
    </location>
</feature>
<dbReference type="PANTHER" id="PTHR43839">
    <property type="entry name" value="OPPC IN A BINDING PROTEIN-DEPENDENT TRANSPORT SYSTEM"/>
    <property type="match status" value="1"/>
</dbReference>
<keyword evidence="5 6" id="KW-0472">Membrane</keyword>
<organism evidence="8 9">
    <name type="scientific">Fictibacillus iocasae</name>
    <dbReference type="NCBI Taxonomy" id="2715437"/>
    <lineage>
        <taxon>Bacteria</taxon>
        <taxon>Bacillati</taxon>
        <taxon>Bacillota</taxon>
        <taxon>Bacilli</taxon>
        <taxon>Bacillales</taxon>
        <taxon>Fictibacillaceae</taxon>
        <taxon>Fictibacillus</taxon>
    </lineage>
</organism>
<evidence type="ECO:0000256" key="3">
    <source>
        <dbReference type="ARBA" id="ARBA00022692"/>
    </source>
</evidence>
<gene>
    <name evidence="8" type="ORF">ACFQPF_07315</name>
</gene>
<dbReference type="SUPFAM" id="SSF161098">
    <property type="entry name" value="MetI-like"/>
    <property type="match status" value="2"/>
</dbReference>
<keyword evidence="4 6" id="KW-1133">Transmembrane helix</keyword>
<keyword evidence="3 6" id="KW-0812">Transmembrane</keyword>
<comment type="caution">
    <text evidence="8">The sequence shown here is derived from an EMBL/GenBank/DDBJ whole genome shotgun (WGS) entry which is preliminary data.</text>
</comment>
<feature type="transmembrane region" description="Helical" evidence="6">
    <location>
        <begin position="633"/>
        <end position="651"/>
    </location>
</feature>
<evidence type="ECO:0000256" key="5">
    <source>
        <dbReference type="ARBA" id="ARBA00023136"/>
    </source>
</evidence>
<feature type="transmembrane region" description="Helical" evidence="6">
    <location>
        <begin position="250"/>
        <end position="274"/>
    </location>
</feature>
<dbReference type="Proteomes" id="UP001596549">
    <property type="component" value="Unassembled WGS sequence"/>
</dbReference>
<proteinExistence type="inferred from homology"/>
<feature type="transmembrane region" description="Helical" evidence="6">
    <location>
        <begin position="219"/>
        <end position="244"/>
    </location>
</feature>
<evidence type="ECO:0000256" key="6">
    <source>
        <dbReference type="RuleBase" id="RU363032"/>
    </source>
</evidence>
<dbReference type="Gene3D" id="1.10.3720.10">
    <property type="entry name" value="MetI-like"/>
    <property type="match status" value="2"/>
</dbReference>
<dbReference type="InterPro" id="IPR035906">
    <property type="entry name" value="MetI-like_sf"/>
</dbReference>
<dbReference type="InterPro" id="IPR000515">
    <property type="entry name" value="MetI-like"/>
</dbReference>
<comment type="subcellular location">
    <subcellularLocation>
        <location evidence="6">Cell membrane</location>
        <topology evidence="6">Multi-pass membrane protein</topology>
    </subcellularLocation>
    <subcellularLocation>
        <location evidence="1">Membrane</location>
        <topology evidence="1">Multi-pass membrane protein</topology>
    </subcellularLocation>
</comment>
<keyword evidence="2 6" id="KW-0813">Transport</keyword>
<feature type="domain" description="ABC transmembrane type-1" evidence="7">
    <location>
        <begin position="72"/>
        <end position="270"/>
    </location>
</feature>
<evidence type="ECO:0000313" key="9">
    <source>
        <dbReference type="Proteomes" id="UP001596549"/>
    </source>
</evidence>
<feature type="transmembrane region" description="Helical" evidence="6">
    <location>
        <begin position="429"/>
        <end position="451"/>
    </location>
</feature>
<feature type="transmembrane region" description="Helical" evidence="6">
    <location>
        <begin position="319"/>
        <end position="340"/>
    </location>
</feature>
<reference evidence="9" key="1">
    <citation type="journal article" date="2019" name="Int. J. Syst. Evol. Microbiol.">
        <title>The Global Catalogue of Microorganisms (GCM) 10K type strain sequencing project: providing services to taxonomists for standard genome sequencing and annotation.</title>
        <authorList>
            <consortium name="The Broad Institute Genomics Platform"/>
            <consortium name="The Broad Institute Genome Sequencing Center for Infectious Disease"/>
            <person name="Wu L."/>
            <person name="Ma J."/>
        </authorList>
    </citation>
    <scope>NUCLEOTIDE SEQUENCE [LARGE SCALE GENOMIC DNA]</scope>
    <source>
        <strain evidence="9">NBRC 106396</strain>
    </source>
</reference>
<feature type="transmembrane region" description="Helical" evidence="6">
    <location>
        <begin position="154"/>
        <end position="174"/>
    </location>
</feature>
<dbReference type="CDD" id="cd06261">
    <property type="entry name" value="TM_PBP2"/>
    <property type="match status" value="2"/>
</dbReference>
<feature type="transmembrane region" description="Helical" evidence="6">
    <location>
        <begin position="520"/>
        <end position="545"/>
    </location>
</feature>
<feature type="transmembrane region" description="Helical" evidence="6">
    <location>
        <begin position="585"/>
        <end position="605"/>
    </location>
</feature>
<feature type="transmembrane region" description="Helical" evidence="6">
    <location>
        <begin position="72"/>
        <end position="98"/>
    </location>
</feature>
<evidence type="ECO:0000256" key="1">
    <source>
        <dbReference type="ARBA" id="ARBA00004141"/>
    </source>
</evidence>
<evidence type="ECO:0000256" key="4">
    <source>
        <dbReference type="ARBA" id="ARBA00022989"/>
    </source>
</evidence>
<sequence>MIRKTTISWITAVLGIILLGAVPFAFDNLTFRIDRYTSGLEQLVTSLLSPESLVYLTDAGERALFPEILDPFFYSITVFFTALLLAVLAAVILSLLISLLPDRLYRGVKFISFLFESVPDILIAVSFQLFVIWFFKQTNVLLFPIASSSHQQPYMIPILCLAVLPLILCLRILLFGIEKEYDEPYIQTAIGKGMTRLHVLSFHILPNTLAGLVRQLRTVVWFMLSNLLVIELLFNIYGITNFVYEYGNPAIFTVAMLLFYLPVFLFFLALDVLLKIWAQEEDDSPSLSFSFEKAKIVWNGITAVLIKCRRLFASLFSEPLFVVGFGFLALLTAASLYHQYAFDDRVPQTLVKYAKDGVTPLGKAPFEPSSDYWLGTDQFGHDLFYKIVSGAKYTLGLAFLISGLRLLFSFFGGLLFYMMRDRVKEWLKGLVASMQYMPVALLCFFVLFPIVTNEELSFWDKGIFQILILTAVALPTVSVLIGSEIEAIYRKEFITGAKVLGGSRFHLFRKHIFPHLTPKLSLLFIQQVIYVLILLAHLGLLRMFFGGTALMEYTFGSMDLIPFSLSNEWSGLIGSYYNQMLLRPYLILFPVLFFSLTVIAVNLMLEGIKKAGEKGAWQTTAAFKPRKNRLQKAVPLMIFILFIGAGSFVGAKFSTDLKPVSAKETADTKETKKDAPAAAEENKPVVMLNEGSIAGFNEGRLGLFQIGQTFAEENGVEMFGKPEKVEKNDGKTIYFFRQTGYAFVIGTDSDQKIEWLQTELDVTRDDILRQLSKADEQSSDRTMLTYFKQTYRVNFFLIGSEKWTVSVEKNTES</sequence>